<dbReference type="InterPro" id="IPR009057">
    <property type="entry name" value="Homeodomain-like_sf"/>
</dbReference>
<dbReference type="PANTHER" id="PTHR30055:SF234">
    <property type="entry name" value="HTH-TYPE TRANSCRIPTIONAL REGULATOR BETI"/>
    <property type="match status" value="1"/>
</dbReference>
<dbReference type="GO" id="GO:0000976">
    <property type="term" value="F:transcription cis-regulatory region binding"/>
    <property type="evidence" value="ECO:0007669"/>
    <property type="project" value="TreeGrafter"/>
</dbReference>
<dbReference type="EMBL" id="CP157390">
    <property type="protein sequence ID" value="XBM49854.1"/>
    <property type="molecule type" value="Genomic_DNA"/>
</dbReference>
<dbReference type="Gene3D" id="1.10.357.10">
    <property type="entry name" value="Tetracycline Repressor, domain 2"/>
    <property type="match status" value="1"/>
</dbReference>
<name>A0AAU7GGQ7_9MICO</name>
<gene>
    <name evidence="6" type="ORF">AAME72_08290</name>
</gene>
<dbReference type="RefSeq" id="WP_348789764.1">
    <property type="nucleotide sequence ID" value="NZ_CP157390.1"/>
</dbReference>
<dbReference type="PROSITE" id="PS50977">
    <property type="entry name" value="HTH_TETR_2"/>
    <property type="match status" value="1"/>
</dbReference>
<dbReference type="Pfam" id="PF00440">
    <property type="entry name" value="TetR_N"/>
    <property type="match status" value="1"/>
</dbReference>
<dbReference type="PRINTS" id="PR00455">
    <property type="entry name" value="HTHTETR"/>
</dbReference>
<evidence type="ECO:0000256" key="1">
    <source>
        <dbReference type="ARBA" id="ARBA00023015"/>
    </source>
</evidence>
<keyword evidence="1" id="KW-0805">Transcription regulation</keyword>
<sequence length="221" mass="24374">MARRQNTHQKTPENEKAILDAVLSLAVEAGYEGTTMADVARVSGLPVGSVYWHFENKEKLFSALLDYCFEFWRDAHAGQTQRELLHSFIADSSASPSSPKDNRDALRLIGPTFALEKRLEDNEARQKYLQIRKQMFDTALAQVGGEFPEEALEADPDFAAKIVAFSRALTEGTYVSVSAGDDVDFGGLADLSTLAIELLTEHYAKLGAEKRAAGNRSEVDE</sequence>
<proteinExistence type="predicted"/>
<keyword evidence="3" id="KW-0804">Transcription</keyword>
<evidence type="ECO:0000256" key="4">
    <source>
        <dbReference type="PROSITE-ProRule" id="PRU00335"/>
    </source>
</evidence>
<feature type="domain" description="HTH tetR-type" evidence="5">
    <location>
        <begin position="12"/>
        <end position="72"/>
    </location>
</feature>
<organism evidence="6">
    <name type="scientific">Leifsonia sp. NPDC080035</name>
    <dbReference type="NCBI Taxonomy" id="3143936"/>
    <lineage>
        <taxon>Bacteria</taxon>
        <taxon>Bacillati</taxon>
        <taxon>Actinomycetota</taxon>
        <taxon>Actinomycetes</taxon>
        <taxon>Micrococcales</taxon>
        <taxon>Microbacteriaceae</taxon>
        <taxon>Leifsonia</taxon>
    </lineage>
</organism>
<dbReference type="PANTHER" id="PTHR30055">
    <property type="entry name" value="HTH-TYPE TRANSCRIPTIONAL REGULATOR RUTR"/>
    <property type="match status" value="1"/>
</dbReference>
<evidence type="ECO:0000259" key="5">
    <source>
        <dbReference type="PROSITE" id="PS50977"/>
    </source>
</evidence>
<dbReference type="InterPro" id="IPR050109">
    <property type="entry name" value="HTH-type_TetR-like_transc_reg"/>
</dbReference>
<evidence type="ECO:0000256" key="2">
    <source>
        <dbReference type="ARBA" id="ARBA00023125"/>
    </source>
</evidence>
<keyword evidence="2 4" id="KW-0238">DNA-binding</keyword>
<evidence type="ECO:0000256" key="3">
    <source>
        <dbReference type="ARBA" id="ARBA00023163"/>
    </source>
</evidence>
<accession>A0AAU7GGQ7</accession>
<evidence type="ECO:0000313" key="6">
    <source>
        <dbReference type="EMBL" id="XBM49854.1"/>
    </source>
</evidence>
<dbReference type="SUPFAM" id="SSF46689">
    <property type="entry name" value="Homeodomain-like"/>
    <property type="match status" value="1"/>
</dbReference>
<reference evidence="6" key="1">
    <citation type="submission" date="2024-05" db="EMBL/GenBank/DDBJ databases">
        <title>The Natural Products Discovery Center: Release of the First 8490 Sequenced Strains for Exploring Actinobacteria Biosynthetic Diversity.</title>
        <authorList>
            <person name="Kalkreuter E."/>
            <person name="Kautsar S.A."/>
            <person name="Yang D."/>
            <person name="Bader C.D."/>
            <person name="Teijaro C.N."/>
            <person name="Fluegel L."/>
            <person name="Davis C.M."/>
            <person name="Simpson J.R."/>
            <person name="Lauterbach L."/>
            <person name="Steele A.D."/>
            <person name="Gui C."/>
            <person name="Meng S."/>
            <person name="Li G."/>
            <person name="Viehrig K."/>
            <person name="Ye F."/>
            <person name="Su P."/>
            <person name="Kiefer A.F."/>
            <person name="Nichols A."/>
            <person name="Cepeda A.J."/>
            <person name="Yan W."/>
            <person name="Fan B."/>
            <person name="Jiang Y."/>
            <person name="Adhikari A."/>
            <person name="Zheng C.-J."/>
            <person name="Schuster L."/>
            <person name="Cowan T.M."/>
            <person name="Smanski M.J."/>
            <person name="Chevrette M.G."/>
            <person name="de Carvalho L.P.S."/>
            <person name="Shen B."/>
        </authorList>
    </citation>
    <scope>NUCLEOTIDE SEQUENCE</scope>
    <source>
        <strain evidence="6">NPDC080035</strain>
    </source>
</reference>
<dbReference type="InterPro" id="IPR001647">
    <property type="entry name" value="HTH_TetR"/>
</dbReference>
<protein>
    <submittedName>
        <fullName evidence="6">TetR/AcrR family transcriptional regulator</fullName>
    </submittedName>
</protein>
<dbReference type="GO" id="GO:0003700">
    <property type="term" value="F:DNA-binding transcription factor activity"/>
    <property type="evidence" value="ECO:0007669"/>
    <property type="project" value="TreeGrafter"/>
</dbReference>
<dbReference type="AlphaFoldDB" id="A0AAU7GGQ7"/>
<feature type="DNA-binding region" description="H-T-H motif" evidence="4">
    <location>
        <begin position="35"/>
        <end position="54"/>
    </location>
</feature>